<dbReference type="InterPro" id="IPR023997">
    <property type="entry name" value="TonB-dep_OMP_SusC/RagA_CS"/>
</dbReference>
<dbReference type="Proteomes" id="UP001501207">
    <property type="component" value="Unassembled WGS sequence"/>
</dbReference>
<dbReference type="Gene3D" id="3.55.50.30">
    <property type="match status" value="1"/>
</dbReference>
<dbReference type="InterPro" id="IPR039426">
    <property type="entry name" value="TonB-dep_rcpt-like"/>
</dbReference>
<accession>A0ABP8FE18</accession>
<keyword evidence="1" id="KW-0813">Transport</keyword>
<feature type="signal peptide" evidence="2">
    <location>
        <begin position="1"/>
        <end position="19"/>
    </location>
</feature>
<dbReference type="InterPro" id="IPR037066">
    <property type="entry name" value="Plug_dom_sf"/>
</dbReference>
<dbReference type="SUPFAM" id="SSF49464">
    <property type="entry name" value="Carboxypeptidase regulatory domain-like"/>
    <property type="match status" value="1"/>
</dbReference>
<keyword evidence="1" id="KW-0998">Cell outer membrane</keyword>
<keyword evidence="1" id="KW-1134">Transmembrane beta strand</keyword>
<comment type="similarity">
    <text evidence="1">Belongs to the TonB-dependent receptor family.</text>
</comment>
<evidence type="ECO:0000313" key="4">
    <source>
        <dbReference type="EMBL" id="GAA4301565.1"/>
    </source>
</evidence>
<keyword evidence="2" id="KW-0732">Signal</keyword>
<dbReference type="EMBL" id="BAABFN010000001">
    <property type="protein sequence ID" value="GAA4301565.1"/>
    <property type="molecule type" value="Genomic_DNA"/>
</dbReference>
<comment type="subcellular location">
    <subcellularLocation>
        <location evidence="1">Cell outer membrane</location>
        <topology evidence="1">Multi-pass membrane protein</topology>
    </subcellularLocation>
</comment>
<organism evidence="4 5">
    <name type="scientific">Compostibacter hankyongensis</name>
    <dbReference type="NCBI Taxonomy" id="1007089"/>
    <lineage>
        <taxon>Bacteria</taxon>
        <taxon>Pseudomonadati</taxon>
        <taxon>Bacteroidota</taxon>
        <taxon>Chitinophagia</taxon>
        <taxon>Chitinophagales</taxon>
        <taxon>Chitinophagaceae</taxon>
        <taxon>Compostibacter</taxon>
    </lineage>
</organism>
<gene>
    <name evidence="4" type="ORF">GCM10023143_03430</name>
</gene>
<feature type="domain" description="TonB-dependent receptor plug" evidence="3">
    <location>
        <begin position="205"/>
        <end position="306"/>
    </location>
</feature>
<evidence type="ECO:0000313" key="5">
    <source>
        <dbReference type="Proteomes" id="UP001501207"/>
    </source>
</evidence>
<sequence>MKLLSIALLAVHLQASANADAQQITLIADNASLKKVFSEIEKQSGYFFIYRNEWIRREEKVTVNLKNVSLTEALKTILDHRALTYTLVDKNIVIRKTAPPEAPVAAPVQQVRDVQLSGVVADSATGRPLPGVTVKVRNSNTGATTDAEGKFSLTVPEDAVLEVTYLGYGKKEVPVNGKNVIRILLAPEATGLNQLVVVGYGTQKKANVTGSISTISSKDLTTVPVANVTTALAGKLPGLIAVQRSGQPGADDASLSVRGFGNALVVVDGVVGREFSRLDPNEIESITVLKDAASAAVYGVSGGNGVILVTTKKGFIGKPELNYTFNYGVQHVTKYPRFVNSAEFATLKNEASVNSGGGLIYSPEEIQKYREGTDPNYPNFDYYDYFVHDYTPQIQQDLTIRGGSEKIRYFFLLGGLKQAAMWKGKQDYTQYNFRSNVDAQINDDLDISVQIEARDEVRNELTQDSYLMASWLQYSWPIDKPKTPDGKIASTNYGLTAYLDKDLAGYIKDNRRRYIANLTINYRIPFVEGLTAKIMASRDMYIGKTKSWLKKYNTYQWNEETQTSEVTGSRGENSLELANADVGITHIQPALEYDRTFSEKHHVSALLLFDETESDSSSVSATRVGYVVPIDQIFAGPDLNKSNGGTAADDGRESVVGRVNYDYMGKYLAEYSFRYDGSARFPPEKRWGYFSGVSAGWRLSEEDFIKNNSRAIDNLKLRFSWGKLGNDETGIFQFLTGYLYPSPGSYIFGNDIVTNGMIPNGIANPYITWEVSQTWNLGVDLDLWNGMFSASVDVFSRQRTGILAKRNLQLPLTFGATLPDENLNSDKAKGFEVVLNHNNQVGEINYNISANLSFVKSKWDHVEERNFSSEYDRWVNSKAERYVNRYFGLKAIGQFQSEEDIKSSPIQDQKANSTLRPGDIKYDDFNKDGVIDANDNQPLGRGETPEINYGLQMGLGWKRLSLAVNWQGAANFVMQQQSFLIAPFFNGMNAYAYLMDRWHREDMADPNSKWIPGKYPSTIESGAPNNMQFSSFWLKNATYLRLKSVNITYSFDHPLLKKAGIEGIDVSLSGQNLLTFSGLKYIDPEAPTGRLSYYPQQKTYNLALNIKF</sequence>
<dbReference type="SUPFAM" id="SSF56935">
    <property type="entry name" value="Porins"/>
    <property type="match status" value="1"/>
</dbReference>
<dbReference type="Pfam" id="PF13715">
    <property type="entry name" value="CarbopepD_reg_2"/>
    <property type="match status" value="1"/>
</dbReference>
<proteinExistence type="inferred from homology"/>
<dbReference type="NCBIfam" id="TIGR04056">
    <property type="entry name" value="OMP_RagA_SusC"/>
    <property type="match status" value="1"/>
</dbReference>
<dbReference type="Gene3D" id="2.60.40.1120">
    <property type="entry name" value="Carboxypeptidase-like, regulatory domain"/>
    <property type="match status" value="1"/>
</dbReference>
<evidence type="ECO:0000256" key="1">
    <source>
        <dbReference type="PROSITE-ProRule" id="PRU01360"/>
    </source>
</evidence>
<reference evidence="5" key="1">
    <citation type="journal article" date="2019" name="Int. J. Syst. Evol. Microbiol.">
        <title>The Global Catalogue of Microorganisms (GCM) 10K type strain sequencing project: providing services to taxonomists for standard genome sequencing and annotation.</title>
        <authorList>
            <consortium name="The Broad Institute Genomics Platform"/>
            <consortium name="The Broad Institute Genome Sequencing Center for Infectious Disease"/>
            <person name="Wu L."/>
            <person name="Ma J."/>
        </authorList>
    </citation>
    <scope>NUCLEOTIDE SEQUENCE [LARGE SCALE GENOMIC DNA]</scope>
    <source>
        <strain evidence="5">JCM 17664</strain>
    </source>
</reference>
<dbReference type="Pfam" id="PF07715">
    <property type="entry name" value="Plug"/>
    <property type="match status" value="1"/>
</dbReference>
<evidence type="ECO:0000259" key="3">
    <source>
        <dbReference type="Pfam" id="PF07715"/>
    </source>
</evidence>
<dbReference type="InterPro" id="IPR012910">
    <property type="entry name" value="Plug_dom"/>
</dbReference>
<dbReference type="InterPro" id="IPR008969">
    <property type="entry name" value="CarboxyPept-like_regulatory"/>
</dbReference>
<dbReference type="InterPro" id="IPR023996">
    <property type="entry name" value="TonB-dep_OMP_SusC/RagA"/>
</dbReference>
<keyword evidence="5" id="KW-1185">Reference proteome</keyword>
<comment type="caution">
    <text evidence="4">The sequence shown here is derived from an EMBL/GenBank/DDBJ whole genome shotgun (WGS) entry which is preliminary data.</text>
</comment>
<dbReference type="NCBIfam" id="TIGR04057">
    <property type="entry name" value="SusC_RagA_signa"/>
    <property type="match status" value="1"/>
</dbReference>
<keyword evidence="1" id="KW-0472">Membrane</keyword>
<name>A0ABP8FE18_9BACT</name>
<feature type="chain" id="PRO_5047202265" evidence="2">
    <location>
        <begin position="20"/>
        <end position="1108"/>
    </location>
</feature>
<dbReference type="RefSeq" id="WP_344974338.1">
    <property type="nucleotide sequence ID" value="NZ_BAABFN010000001.1"/>
</dbReference>
<evidence type="ECO:0000256" key="2">
    <source>
        <dbReference type="SAM" id="SignalP"/>
    </source>
</evidence>
<keyword evidence="4" id="KW-0675">Receptor</keyword>
<keyword evidence="1" id="KW-0812">Transmembrane</keyword>
<protein>
    <submittedName>
        <fullName evidence="4">TonB-dependent receptor</fullName>
    </submittedName>
</protein>
<dbReference type="PROSITE" id="PS52016">
    <property type="entry name" value="TONB_DEPENDENT_REC_3"/>
    <property type="match status" value="1"/>
</dbReference>
<dbReference type="Gene3D" id="2.170.130.10">
    <property type="entry name" value="TonB-dependent receptor, plug domain"/>
    <property type="match status" value="1"/>
</dbReference>